<evidence type="ECO:0000259" key="3">
    <source>
        <dbReference type="Pfam" id="PF23871"/>
    </source>
</evidence>
<proteinExistence type="predicted"/>
<protein>
    <recommendedName>
        <fullName evidence="5">Translation elongation factor</fullName>
    </recommendedName>
</protein>
<reference evidence="4" key="1">
    <citation type="submission" date="2006-06" db="EMBL/GenBank/DDBJ databases">
        <title>Complete sequence of Trichodesmium erythraeum IMS101.</title>
        <authorList>
            <consortium name="US DOE Joint Genome Institute"/>
            <person name="Copeland A."/>
            <person name="Lucas S."/>
            <person name="Lapidus A."/>
            <person name="Barry K."/>
            <person name="Detter J.C."/>
            <person name="Glavina del Rio T."/>
            <person name="Hammon N."/>
            <person name="Israni S."/>
            <person name="Dalin E."/>
            <person name="Tice H."/>
            <person name="Pitluck S."/>
            <person name="Kiss H."/>
            <person name="Munk A.C."/>
            <person name="Brettin T."/>
            <person name="Bruce D."/>
            <person name="Han C."/>
            <person name="Tapia R."/>
            <person name="Gilna P."/>
            <person name="Schmutz J."/>
            <person name="Larimer F."/>
            <person name="Land M."/>
            <person name="Hauser L."/>
            <person name="Kyrpides N."/>
            <person name="Kim E."/>
            <person name="Richardson P."/>
        </authorList>
    </citation>
    <scope>NUCLEOTIDE SEQUENCE [LARGE SCALE GENOMIC DNA]</scope>
    <source>
        <strain evidence="4">IMS101</strain>
    </source>
</reference>
<dbReference type="KEGG" id="ter:Tery_3906"/>
<evidence type="ECO:0000259" key="2">
    <source>
        <dbReference type="Pfam" id="PF22518"/>
    </source>
</evidence>
<dbReference type="InterPro" id="IPR055650">
    <property type="entry name" value="DUF7226"/>
</dbReference>
<feature type="domain" description="DUF7226" evidence="3">
    <location>
        <begin position="285"/>
        <end position="418"/>
    </location>
</feature>
<evidence type="ECO:0000313" key="4">
    <source>
        <dbReference type="EMBL" id="ABG52939.1"/>
    </source>
</evidence>
<accession>Q10XT5</accession>
<dbReference type="EMBL" id="CP000393">
    <property type="protein sequence ID" value="ABG52939.1"/>
    <property type="molecule type" value="Genomic_DNA"/>
</dbReference>
<organism evidence="4">
    <name type="scientific">Trichodesmium erythraeum (strain IMS101)</name>
    <dbReference type="NCBI Taxonomy" id="203124"/>
    <lineage>
        <taxon>Bacteria</taxon>
        <taxon>Bacillati</taxon>
        <taxon>Cyanobacteriota</taxon>
        <taxon>Cyanophyceae</taxon>
        <taxon>Oscillatoriophycideae</taxon>
        <taxon>Oscillatoriales</taxon>
        <taxon>Microcoleaceae</taxon>
        <taxon>Trichodesmium</taxon>
    </lineage>
</organism>
<dbReference type="OrthoDB" id="9774819at2"/>
<dbReference type="InterPro" id="IPR054266">
    <property type="entry name" value="DUF6997"/>
</dbReference>
<dbReference type="RefSeq" id="WP_011613269.1">
    <property type="nucleotide sequence ID" value="NC_008312.1"/>
</dbReference>
<dbReference type="Pfam" id="PF22515">
    <property type="entry name" value="DUF6996"/>
    <property type="match status" value="1"/>
</dbReference>
<dbReference type="AlphaFoldDB" id="Q10XT5"/>
<evidence type="ECO:0008006" key="5">
    <source>
        <dbReference type="Google" id="ProtNLM"/>
    </source>
</evidence>
<dbReference type="InterPro" id="IPR054265">
    <property type="entry name" value="DUF6996"/>
</dbReference>
<sequence length="419" mass="49634">MTKNDEAWEKLFERYKILEEVNKNGCFKIQTSQINQERESRLMAKFDHVVHLPKIFRDNNLSILPLSRYQYIIGHFCTHFPVKYNLKIKTISWQFPREIETIDYTNLYSESSALLCAFNIGILHDLVGSETKFTVSGRMSTGIFDFYIKNYLNNQLYTINVTNSQCEIDGGFETDNFLILIEAKNYKVEDFLIRQLYYPYRLWSKKISKKVIPVLMTYSNDIFSFFIYDFVDILDYNSITLIEQKNYEIASEKIQSSEINLLLSKIKVVPDPVKIPFPQADKFDRLIDLISLLLENGLTSDDITENYQFDKRQTDYYTSAGKYLGLIEKQGKIFTLTDEAKYIWRQPHQLKYLKLIEKILVHEVFYQVFQLSLKYGDIPSKEKITQLMYESNLEIRNTTIDRRASTVKGWIYWIWSQID</sequence>
<evidence type="ECO:0000259" key="1">
    <source>
        <dbReference type="Pfam" id="PF22515"/>
    </source>
</evidence>
<dbReference type="HOGENOM" id="CLU_656773_0_0_3"/>
<feature type="domain" description="DUF6996" evidence="1">
    <location>
        <begin position="5"/>
        <end position="73"/>
    </location>
</feature>
<dbReference type="Pfam" id="PF22518">
    <property type="entry name" value="DUF6997"/>
    <property type="match status" value="1"/>
</dbReference>
<dbReference type="Pfam" id="PF23871">
    <property type="entry name" value="DUF7226"/>
    <property type="match status" value="1"/>
</dbReference>
<dbReference type="REBASE" id="13427">
    <property type="entry name" value="TerORF3905P"/>
</dbReference>
<name>Q10XT5_TRIEI</name>
<dbReference type="eggNOG" id="ENOG502Z88T">
    <property type="taxonomic scope" value="Bacteria"/>
</dbReference>
<dbReference type="STRING" id="203124.Tery_3906"/>
<gene>
    <name evidence="4" type="ordered locus">Tery_3906</name>
</gene>
<feature type="domain" description="DUF6997" evidence="2">
    <location>
        <begin position="75"/>
        <end position="247"/>
    </location>
</feature>